<dbReference type="AlphaFoldDB" id="A0AAV4U7G5"/>
<evidence type="ECO:0000313" key="2">
    <source>
        <dbReference type="Proteomes" id="UP001054945"/>
    </source>
</evidence>
<reference evidence="1 2" key="1">
    <citation type="submission" date="2021-06" db="EMBL/GenBank/DDBJ databases">
        <title>Caerostris extrusa draft genome.</title>
        <authorList>
            <person name="Kono N."/>
            <person name="Arakawa K."/>
        </authorList>
    </citation>
    <scope>NUCLEOTIDE SEQUENCE [LARGE SCALE GENOMIC DNA]</scope>
</reference>
<evidence type="ECO:0000313" key="1">
    <source>
        <dbReference type="EMBL" id="GIY53656.1"/>
    </source>
</evidence>
<name>A0AAV4U7G5_CAEEX</name>
<organism evidence="1 2">
    <name type="scientific">Caerostris extrusa</name>
    <name type="common">Bark spider</name>
    <name type="synonym">Caerostris bankana</name>
    <dbReference type="NCBI Taxonomy" id="172846"/>
    <lineage>
        <taxon>Eukaryota</taxon>
        <taxon>Metazoa</taxon>
        <taxon>Ecdysozoa</taxon>
        <taxon>Arthropoda</taxon>
        <taxon>Chelicerata</taxon>
        <taxon>Arachnida</taxon>
        <taxon>Araneae</taxon>
        <taxon>Araneomorphae</taxon>
        <taxon>Entelegynae</taxon>
        <taxon>Araneoidea</taxon>
        <taxon>Araneidae</taxon>
        <taxon>Caerostris</taxon>
    </lineage>
</organism>
<sequence>MEAQQAVSLSYIMQTVHIAFMEIFCTCLSYGRKVGFVSRLYITQITHIAFPEIFCSYSIGAQSALGGVSGGSVSLLSETLRDLGSRLDERFGAKSSKETSNDEAVLSTVGIDSVTFHQQYISFRRMGSTLAAPFTEIGCSLLAHLGRMLFTCLLLRSFLT</sequence>
<keyword evidence="2" id="KW-1185">Reference proteome</keyword>
<dbReference type="Proteomes" id="UP001054945">
    <property type="component" value="Unassembled WGS sequence"/>
</dbReference>
<proteinExistence type="predicted"/>
<gene>
    <name evidence="1" type="ORF">CEXT_670781</name>
</gene>
<protein>
    <submittedName>
        <fullName evidence="1">Uncharacterized protein</fullName>
    </submittedName>
</protein>
<dbReference type="EMBL" id="BPLR01012388">
    <property type="protein sequence ID" value="GIY53656.1"/>
    <property type="molecule type" value="Genomic_DNA"/>
</dbReference>
<comment type="caution">
    <text evidence="1">The sequence shown here is derived from an EMBL/GenBank/DDBJ whole genome shotgun (WGS) entry which is preliminary data.</text>
</comment>
<accession>A0AAV4U7G5</accession>